<accession>A0A9D1TUV3</accession>
<reference evidence="2" key="1">
    <citation type="journal article" date="2021" name="PeerJ">
        <title>Extensive microbial diversity within the chicken gut microbiome revealed by metagenomics and culture.</title>
        <authorList>
            <person name="Gilroy R."/>
            <person name="Ravi A."/>
            <person name="Getino M."/>
            <person name="Pursley I."/>
            <person name="Horton D.L."/>
            <person name="Alikhan N.F."/>
            <person name="Baker D."/>
            <person name="Gharbi K."/>
            <person name="Hall N."/>
            <person name="Watson M."/>
            <person name="Adriaenssens E.M."/>
            <person name="Foster-Nyarko E."/>
            <person name="Jarju S."/>
            <person name="Secka A."/>
            <person name="Antonio M."/>
            <person name="Oren A."/>
            <person name="Chaudhuri R.R."/>
            <person name="La Ragione R."/>
            <person name="Hildebrand F."/>
            <person name="Pallen M.J."/>
        </authorList>
    </citation>
    <scope>NUCLEOTIDE SEQUENCE</scope>
    <source>
        <strain evidence="2">CHK160-9182</strain>
    </source>
</reference>
<keyword evidence="1" id="KW-1133">Transmembrane helix</keyword>
<proteinExistence type="predicted"/>
<evidence type="ECO:0000313" key="3">
    <source>
        <dbReference type="Proteomes" id="UP000823934"/>
    </source>
</evidence>
<gene>
    <name evidence="2" type="ORF">H9889_03740</name>
</gene>
<evidence type="ECO:0000313" key="2">
    <source>
        <dbReference type="EMBL" id="HIW06424.1"/>
    </source>
</evidence>
<dbReference type="AlphaFoldDB" id="A0A9D1TUV3"/>
<comment type="caution">
    <text evidence="2">The sequence shown here is derived from an EMBL/GenBank/DDBJ whole genome shotgun (WGS) entry which is preliminary data.</text>
</comment>
<dbReference type="EMBL" id="DXHP01000083">
    <property type="protein sequence ID" value="HIW06424.1"/>
    <property type="molecule type" value="Genomic_DNA"/>
</dbReference>
<keyword evidence="1" id="KW-0812">Transmembrane</keyword>
<name>A0A9D1TUV3_9GAMM</name>
<dbReference type="Proteomes" id="UP000823934">
    <property type="component" value="Unassembled WGS sequence"/>
</dbReference>
<feature type="transmembrane region" description="Helical" evidence="1">
    <location>
        <begin position="17"/>
        <end position="35"/>
    </location>
</feature>
<organism evidence="2 3">
    <name type="scientific">Candidatus Ignatzschineria merdigallinarum</name>
    <dbReference type="NCBI Taxonomy" id="2838621"/>
    <lineage>
        <taxon>Bacteria</taxon>
        <taxon>Pseudomonadati</taxon>
        <taxon>Pseudomonadota</taxon>
        <taxon>Gammaproteobacteria</taxon>
        <taxon>Cardiobacteriales</taxon>
        <taxon>Ignatzschineriaceae</taxon>
        <taxon>Ignatzschineria</taxon>
    </lineage>
</organism>
<reference evidence="2" key="2">
    <citation type="submission" date="2021-04" db="EMBL/GenBank/DDBJ databases">
        <authorList>
            <person name="Gilroy R."/>
        </authorList>
    </citation>
    <scope>NUCLEOTIDE SEQUENCE</scope>
    <source>
        <strain evidence="2">CHK160-9182</strain>
    </source>
</reference>
<feature type="transmembrane region" description="Helical" evidence="1">
    <location>
        <begin position="41"/>
        <end position="61"/>
    </location>
</feature>
<keyword evidence="1" id="KW-0472">Membrane</keyword>
<protein>
    <submittedName>
        <fullName evidence="2">Uncharacterized protein</fullName>
    </submittedName>
</protein>
<sequence length="142" mass="15506">MNQAMSYTIPAKEKSKLAILMVIMIAVCIVLEALWVGRVPIVVFIGFGLFFYFTGISTATLTGNHLSVKPALGRARVFAIDDGEFDVKTQTGLVAYLSSVKSEAKVLIYAKQGEKPVMVLNGLYQADDIDALYAEIQKRKAA</sequence>
<evidence type="ECO:0000256" key="1">
    <source>
        <dbReference type="SAM" id="Phobius"/>
    </source>
</evidence>